<evidence type="ECO:0008006" key="5">
    <source>
        <dbReference type="Google" id="ProtNLM"/>
    </source>
</evidence>
<feature type="domain" description="Transglycosylase SLT" evidence="1">
    <location>
        <begin position="81"/>
        <end position="148"/>
    </location>
</feature>
<name>A0ABP7JPW6_9PSEU</name>
<dbReference type="EMBL" id="BAABCM010000019">
    <property type="protein sequence ID" value="GAA3850424.1"/>
    <property type="molecule type" value="Genomic_DNA"/>
</dbReference>
<dbReference type="InterPro" id="IPR008258">
    <property type="entry name" value="Transglycosylase_SLT_dom_1"/>
</dbReference>
<accession>A0ABP7JPW6</accession>
<dbReference type="Pfam" id="PF26571">
    <property type="entry name" value="VldE"/>
    <property type="match status" value="1"/>
</dbReference>
<reference evidence="4" key="1">
    <citation type="journal article" date="2019" name="Int. J. Syst. Evol. Microbiol.">
        <title>The Global Catalogue of Microorganisms (GCM) 10K type strain sequencing project: providing services to taxonomists for standard genome sequencing and annotation.</title>
        <authorList>
            <consortium name="The Broad Institute Genomics Platform"/>
            <consortium name="The Broad Institute Genome Sequencing Center for Infectious Disease"/>
            <person name="Wu L."/>
            <person name="Ma J."/>
        </authorList>
    </citation>
    <scope>NUCLEOTIDE SEQUENCE [LARGE SCALE GENOMIC DNA]</scope>
    <source>
        <strain evidence="4">JCM 17017</strain>
    </source>
</reference>
<protein>
    <recommendedName>
        <fullName evidence="5">Transglycosylase SLT domain-containing protein</fullName>
    </recommendedName>
</protein>
<organism evidence="3 4">
    <name type="scientific">Amycolatopsis tucumanensis</name>
    <dbReference type="NCBI Taxonomy" id="401106"/>
    <lineage>
        <taxon>Bacteria</taxon>
        <taxon>Bacillati</taxon>
        <taxon>Actinomycetota</taxon>
        <taxon>Actinomycetes</taxon>
        <taxon>Pseudonocardiales</taxon>
        <taxon>Pseudonocardiaceae</taxon>
        <taxon>Amycolatopsis</taxon>
    </lineage>
</organism>
<evidence type="ECO:0000259" key="2">
    <source>
        <dbReference type="Pfam" id="PF26571"/>
    </source>
</evidence>
<keyword evidence="4" id="KW-1185">Reference proteome</keyword>
<evidence type="ECO:0000313" key="3">
    <source>
        <dbReference type="EMBL" id="GAA3850424.1"/>
    </source>
</evidence>
<dbReference type="InterPro" id="IPR058593">
    <property type="entry name" value="ARB_07466-like_C"/>
</dbReference>
<dbReference type="RefSeq" id="WP_237337624.1">
    <property type="nucleotide sequence ID" value="NZ_BAABCM010000019.1"/>
</dbReference>
<feature type="domain" description="ARB-07466-like C-terminal" evidence="2">
    <location>
        <begin position="260"/>
        <end position="367"/>
    </location>
</feature>
<sequence length="389" mass="41064">MRPRHIVLLLCLLGIPVLVAPVVFVAVMTAARPTPVKPSPTRAGVAIAMLPSLAKQMLPFVATVVDQQCSELSVLRVLAEVAAESGWNPEAWSEDVNGGAAGLLQINEANWISLGGQPWAGTPPPSGSEIYDPSVHLALGVNFLCGNLRAMTLHLRQAGKSIDPLDAMSVCHIAGCSRVINSRSGIPEAGEAGCDQRCASLIRRYLDNIHNYESRWTASPTDSGAPGAVPDGVEVGALPGAASFTGGPAGCTSPDPTSAKGCVTAATAHAYQELKKAFGPQIRSAGCWAQRPWNPTSDHPSGRACDVFPDRAGIFPQGEPLAAGWRMAAWLRANAAALRVKYVIWQGRYWDPTTGDQGGWGERYTGGGVYNTADPTGGHYDHIHVSFTE</sequence>
<dbReference type="Gene3D" id="1.10.530.10">
    <property type="match status" value="1"/>
</dbReference>
<dbReference type="SUPFAM" id="SSF53955">
    <property type="entry name" value="Lysozyme-like"/>
    <property type="match status" value="1"/>
</dbReference>
<dbReference type="Pfam" id="PF01464">
    <property type="entry name" value="SLT"/>
    <property type="match status" value="1"/>
</dbReference>
<gene>
    <name evidence="3" type="ORF">GCM10022380_80690</name>
</gene>
<dbReference type="InterPro" id="IPR023346">
    <property type="entry name" value="Lysozyme-like_dom_sf"/>
</dbReference>
<proteinExistence type="predicted"/>
<dbReference type="Proteomes" id="UP001501624">
    <property type="component" value="Unassembled WGS sequence"/>
</dbReference>
<comment type="caution">
    <text evidence="3">The sequence shown here is derived from an EMBL/GenBank/DDBJ whole genome shotgun (WGS) entry which is preliminary data.</text>
</comment>
<evidence type="ECO:0000259" key="1">
    <source>
        <dbReference type="Pfam" id="PF01464"/>
    </source>
</evidence>
<evidence type="ECO:0000313" key="4">
    <source>
        <dbReference type="Proteomes" id="UP001501624"/>
    </source>
</evidence>